<dbReference type="AlphaFoldDB" id="D4D2B6"/>
<dbReference type="RefSeq" id="XP_003024603.1">
    <property type="nucleotide sequence ID" value="XM_003024557.1"/>
</dbReference>
<dbReference type="GeneID" id="9579927"/>
<dbReference type="KEGG" id="tve:TRV_01219"/>
<organism evidence="3 4">
    <name type="scientific">Trichophyton verrucosum (strain HKI 0517)</name>
    <dbReference type="NCBI Taxonomy" id="663202"/>
    <lineage>
        <taxon>Eukaryota</taxon>
        <taxon>Fungi</taxon>
        <taxon>Dikarya</taxon>
        <taxon>Ascomycota</taxon>
        <taxon>Pezizomycotina</taxon>
        <taxon>Eurotiomycetes</taxon>
        <taxon>Eurotiomycetidae</taxon>
        <taxon>Onygenales</taxon>
        <taxon>Arthrodermataceae</taxon>
        <taxon>Trichophyton</taxon>
    </lineage>
</organism>
<dbReference type="InterPro" id="IPR023631">
    <property type="entry name" value="Amidase_dom"/>
</dbReference>
<name>D4D2B6_TRIVH</name>
<keyword evidence="4" id="KW-1185">Reference proteome</keyword>
<dbReference type="PANTHER" id="PTHR42678">
    <property type="entry name" value="AMIDASE"/>
    <property type="match status" value="1"/>
</dbReference>
<dbReference type="Pfam" id="PF01425">
    <property type="entry name" value="Amidase"/>
    <property type="match status" value="1"/>
</dbReference>
<dbReference type="SUPFAM" id="SSF75304">
    <property type="entry name" value="Amidase signature (AS) enzymes"/>
    <property type="match status" value="1"/>
</dbReference>
<protein>
    <submittedName>
        <fullName evidence="3">Amidase family protein</fullName>
    </submittedName>
</protein>
<sequence>MKGPITFLLQLGAVYTSIASACKLSDLPILSAHGSYGSNQCIAIGNEQAVIDRLIDPQACDIPKLIEATADQLQDGLTKGCFTSVDLVKVRITLQTPYQKGNRLIIVVVQTYVARIAEVNSTVRAVTEINPDALTIAKQMDNERKMGKLRGPLHGLPIVIKNNIFTDDKMSSTAGSYAIFGARTSADATVATKLREAGLVIMGKSGASQWANFRSLNSTNGWSAYGGQVTAAYIKNQDPSGSSSGSGVASDLGLAFATLGTETSGSIVSPADKSNIVGLKPTVGLTSRRFVVPISERQDTVGPMARSVKDAAYLLQVIAGKDSNDNYTSAIPFDTIPDYVKACDINALKGKRIGVPRNVIKIFGSPQTVVDQFNQALAVMKKAGAIIVENTDFTSFAEFAQSPIPDDILYADSLTNLPAFFKQLKVNPHNITDLETLRRFTQHHRLEEYPSRDTARWDIALQKGIKNTDPKFWPMYQKNVKFGNEGGILGALRRHKLDAAVLPTDLSPYIPALIGSPIITVPMGVYPNGTKVNHDRELVTSGPGIPIGIGFMGDLWSEEKLIGLAYAFEQKTHARPKLKRFIQPKKEVKDIL</sequence>
<feature type="domain" description="Amidase" evidence="2">
    <location>
        <begin position="108"/>
        <end position="467"/>
    </location>
</feature>
<proteinExistence type="predicted"/>
<dbReference type="PROSITE" id="PS51257">
    <property type="entry name" value="PROKAR_LIPOPROTEIN"/>
    <property type="match status" value="1"/>
</dbReference>
<evidence type="ECO:0000313" key="3">
    <source>
        <dbReference type="EMBL" id="EFE43992.1"/>
    </source>
</evidence>
<evidence type="ECO:0000256" key="1">
    <source>
        <dbReference type="SAM" id="SignalP"/>
    </source>
</evidence>
<dbReference type="HOGENOM" id="CLU_009600_14_1_1"/>
<dbReference type="PANTHER" id="PTHR42678:SF34">
    <property type="entry name" value="OS04G0183300 PROTEIN"/>
    <property type="match status" value="1"/>
</dbReference>
<gene>
    <name evidence="3" type="ORF">TRV_01219</name>
</gene>
<accession>D4D2B6</accession>
<dbReference type="Gene3D" id="3.90.1300.10">
    <property type="entry name" value="Amidase signature (AS) domain"/>
    <property type="match status" value="1"/>
</dbReference>
<reference evidence="4" key="1">
    <citation type="journal article" date="2011" name="Genome Biol.">
        <title>Comparative and functional genomics provide insights into the pathogenicity of dermatophytic fungi.</title>
        <authorList>
            <person name="Burmester A."/>
            <person name="Shelest E."/>
            <person name="Gloeckner G."/>
            <person name="Heddergott C."/>
            <person name="Schindler S."/>
            <person name="Staib P."/>
            <person name="Heidel A."/>
            <person name="Felder M."/>
            <person name="Petzold A."/>
            <person name="Szafranski K."/>
            <person name="Feuermann M."/>
            <person name="Pedruzzi I."/>
            <person name="Priebe S."/>
            <person name="Groth M."/>
            <person name="Winkler R."/>
            <person name="Li W."/>
            <person name="Kniemeyer O."/>
            <person name="Schroeckh V."/>
            <person name="Hertweck C."/>
            <person name="Hube B."/>
            <person name="White T.C."/>
            <person name="Platzer M."/>
            <person name="Guthke R."/>
            <person name="Heitman J."/>
            <person name="Woestemeyer J."/>
            <person name="Zipfel P.F."/>
            <person name="Monod M."/>
            <person name="Brakhage A.A."/>
        </authorList>
    </citation>
    <scope>NUCLEOTIDE SEQUENCE [LARGE SCALE GENOMIC DNA]</scope>
    <source>
        <strain evidence="4">HKI 0517</strain>
    </source>
</reference>
<dbReference type="Proteomes" id="UP000008383">
    <property type="component" value="Unassembled WGS sequence"/>
</dbReference>
<keyword evidence="1" id="KW-0732">Signal</keyword>
<dbReference type="EMBL" id="ACYE01000066">
    <property type="protein sequence ID" value="EFE43992.1"/>
    <property type="molecule type" value="Genomic_DNA"/>
</dbReference>
<evidence type="ECO:0000259" key="2">
    <source>
        <dbReference type="Pfam" id="PF01425"/>
    </source>
</evidence>
<evidence type="ECO:0000313" key="4">
    <source>
        <dbReference type="Proteomes" id="UP000008383"/>
    </source>
</evidence>
<dbReference type="InterPro" id="IPR036928">
    <property type="entry name" value="AS_sf"/>
</dbReference>
<feature type="chain" id="PRO_5003056112" evidence="1">
    <location>
        <begin position="22"/>
        <end position="592"/>
    </location>
</feature>
<dbReference type="OrthoDB" id="566138at2759"/>
<feature type="signal peptide" evidence="1">
    <location>
        <begin position="1"/>
        <end position="21"/>
    </location>
</feature>
<comment type="caution">
    <text evidence="3">The sequence shown here is derived from an EMBL/GenBank/DDBJ whole genome shotgun (WGS) entry which is preliminary data.</text>
</comment>